<evidence type="ECO:0000313" key="7">
    <source>
        <dbReference type="EMBL" id="RAP02519.1"/>
    </source>
</evidence>
<keyword evidence="3 6" id="KW-0812">Transmembrane</keyword>
<gene>
    <name evidence="7" type="ORF">CA615_07205</name>
</gene>
<feature type="transmembrane region" description="Helical" evidence="6">
    <location>
        <begin position="82"/>
        <end position="105"/>
    </location>
</feature>
<dbReference type="InterPro" id="IPR050601">
    <property type="entry name" value="CPA3_antiporter_subunitC"/>
</dbReference>
<dbReference type="PANTHER" id="PTHR34583:SF2">
    <property type="entry name" value="ANTIPORTER SUBUNIT MNHC2-RELATED"/>
    <property type="match status" value="1"/>
</dbReference>
<evidence type="ECO:0000256" key="2">
    <source>
        <dbReference type="ARBA" id="ARBA00022475"/>
    </source>
</evidence>
<comment type="subcellular location">
    <subcellularLocation>
        <location evidence="1">Cell membrane</location>
        <topology evidence="1">Multi-pass membrane protein</topology>
    </subcellularLocation>
</comment>
<evidence type="ECO:0000256" key="1">
    <source>
        <dbReference type="ARBA" id="ARBA00004651"/>
    </source>
</evidence>
<proteinExistence type="predicted"/>
<dbReference type="GO" id="GO:0005886">
    <property type="term" value="C:plasma membrane"/>
    <property type="evidence" value="ECO:0007669"/>
    <property type="project" value="UniProtKB-SubCell"/>
</dbReference>
<name>A0A328Q6X2_9EURY</name>
<dbReference type="GeneID" id="3855138"/>
<evidence type="ECO:0000256" key="4">
    <source>
        <dbReference type="ARBA" id="ARBA00022989"/>
    </source>
</evidence>
<keyword evidence="4 6" id="KW-1133">Transmembrane helix</keyword>
<dbReference type="InterPro" id="IPR039428">
    <property type="entry name" value="NUOK/Mnh_C1-like"/>
</dbReference>
<dbReference type="AlphaFoldDB" id="A0A328Q6X2"/>
<protein>
    <recommendedName>
        <fullName evidence="9">EhbE</fullName>
    </recommendedName>
</protein>
<reference evidence="7 8" key="1">
    <citation type="submission" date="2017-05" db="EMBL/GenBank/DDBJ databases">
        <title>Host range expansion of the Methanosphaera genus to humans and monogastric animals involves recent and extensive reduction in genome content.</title>
        <authorList>
            <person name="Hoedt E.C."/>
            <person name="Volmer J.G."/>
            <person name="Parks D.H."/>
            <person name="Rosewarne C.P."/>
            <person name="Denman S.E."/>
            <person name="Mcsweeney C.S."/>
            <person name="O Cuiv P."/>
            <person name="Hugenholtz P."/>
            <person name="Tyson G.W."/>
            <person name="Morrison M."/>
        </authorList>
    </citation>
    <scope>NUCLEOTIDE SEQUENCE [LARGE SCALE GENOMIC DNA]</scope>
    <source>
        <strain evidence="7 8">PA5</strain>
    </source>
</reference>
<feature type="transmembrane region" description="Helical" evidence="6">
    <location>
        <begin position="6"/>
        <end position="26"/>
    </location>
</feature>
<dbReference type="NCBIfam" id="NF005618">
    <property type="entry name" value="PRK07375.1-3"/>
    <property type="match status" value="1"/>
</dbReference>
<dbReference type="OMA" id="GTYMILT"/>
<dbReference type="Gene3D" id="1.10.287.3510">
    <property type="match status" value="1"/>
</dbReference>
<evidence type="ECO:0000256" key="3">
    <source>
        <dbReference type="ARBA" id="ARBA00022692"/>
    </source>
</evidence>
<evidence type="ECO:0000313" key="8">
    <source>
        <dbReference type="Proteomes" id="UP000248557"/>
    </source>
</evidence>
<accession>A0A328Q6X2</accession>
<evidence type="ECO:0000256" key="5">
    <source>
        <dbReference type="ARBA" id="ARBA00023136"/>
    </source>
</evidence>
<keyword evidence="2" id="KW-1003">Cell membrane</keyword>
<evidence type="ECO:0008006" key="9">
    <source>
        <dbReference type="Google" id="ProtNLM"/>
    </source>
</evidence>
<comment type="caution">
    <text evidence="7">The sequence shown here is derived from an EMBL/GenBank/DDBJ whole genome shotgun (WGS) entry which is preliminary data.</text>
</comment>
<dbReference type="Pfam" id="PF00420">
    <property type="entry name" value="Oxidored_q2"/>
    <property type="match status" value="1"/>
</dbReference>
<dbReference type="EMBL" id="NGJK01000088">
    <property type="protein sequence ID" value="RAP02519.1"/>
    <property type="molecule type" value="Genomic_DNA"/>
</dbReference>
<dbReference type="RefSeq" id="WP_011407022.1">
    <property type="nucleotide sequence ID" value="NZ_CATZNA010000123.1"/>
</dbReference>
<dbReference type="Proteomes" id="UP000248557">
    <property type="component" value="Unassembled WGS sequence"/>
</dbReference>
<feature type="transmembrane region" description="Helical" evidence="6">
    <location>
        <begin position="38"/>
        <end position="62"/>
    </location>
</feature>
<keyword evidence="5 6" id="KW-0472">Membrane</keyword>
<sequence length="128" mass="13707">MLSVQLGALITAALLMIMGTVALVYLDNVVKKIIGAAFIGDGVNLLLISLGYKVNGITYIFLQNMEVNNFLGQASYPLPFALVLTSIVIGASTLAVMLAMTVVLYKRHGTLSASVLLNDKRFGEDNNE</sequence>
<dbReference type="PANTHER" id="PTHR34583">
    <property type="entry name" value="ANTIPORTER SUBUNIT MNHC2-RELATED"/>
    <property type="match status" value="1"/>
</dbReference>
<evidence type="ECO:0000256" key="6">
    <source>
        <dbReference type="SAM" id="Phobius"/>
    </source>
</evidence>
<organism evidence="7 8">
    <name type="scientific">Methanosphaera stadtmanae</name>
    <dbReference type="NCBI Taxonomy" id="2317"/>
    <lineage>
        <taxon>Archaea</taxon>
        <taxon>Methanobacteriati</taxon>
        <taxon>Methanobacteriota</taxon>
        <taxon>Methanomada group</taxon>
        <taxon>Methanobacteria</taxon>
        <taxon>Methanobacteriales</taxon>
        <taxon>Methanobacteriaceae</taxon>
        <taxon>Methanosphaera</taxon>
    </lineage>
</organism>